<dbReference type="InterPro" id="IPR042098">
    <property type="entry name" value="TauD-like_sf"/>
</dbReference>
<proteinExistence type="inferred from homology"/>
<evidence type="ECO:0000256" key="1">
    <source>
        <dbReference type="ARBA" id="ARBA00005896"/>
    </source>
</evidence>
<evidence type="ECO:0000313" key="8">
    <source>
        <dbReference type="Proteomes" id="UP001500466"/>
    </source>
</evidence>
<evidence type="ECO:0000256" key="4">
    <source>
        <dbReference type="ARBA" id="ARBA00023002"/>
    </source>
</evidence>
<dbReference type="EMBL" id="BAABHS010000010">
    <property type="protein sequence ID" value="GAA4966097.1"/>
    <property type="molecule type" value="Genomic_DNA"/>
</dbReference>
<dbReference type="Pfam" id="PF02668">
    <property type="entry name" value="TauD"/>
    <property type="match status" value="1"/>
</dbReference>
<keyword evidence="5" id="KW-0408">Iron</keyword>
<dbReference type="RefSeq" id="WP_345676262.1">
    <property type="nucleotide sequence ID" value="NZ_BAABHS010000010.1"/>
</dbReference>
<feature type="domain" description="TauD/TfdA-like" evidence="6">
    <location>
        <begin position="9"/>
        <end position="264"/>
    </location>
</feature>
<reference evidence="8" key="1">
    <citation type="journal article" date="2019" name="Int. J. Syst. Evol. Microbiol.">
        <title>The Global Catalogue of Microorganisms (GCM) 10K type strain sequencing project: providing services to taxonomists for standard genome sequencing and annotation.</title>
        <authorList>
            <consortium name="The Broad Institute Genomics Platform"/>
            <consortium name="The Broad Institute Genome Sequencing Center for Infectious Disease"/>
            <person name="Wu L."/>
            <person name="Ma J."/>
        </authorList>
    </citation>
    <scope>NUCLEOTIDE SEQUENCE [LARGE SCALE GENOMIC DNA]</scope>
    <source>
        <strain evidence="8">JCM 17986</strain>
    </source>
</reference>
<dbReference type="SUPFAM" id="SSF51197">
    <property type="entry name" value="Clavaminate synthase-like"/>
    <property type="match status" value="1"/>
</dbReference>
<keyword evidence="3 7" id="KW-0223">Dioxygenase</keyword>
<evidence type="ECO:0000256" key="3">
    <source>
        <dbReference type="ARBA" id="ARBA00022964"/>
    </source>
</evidence>
<dbReference type="GO" id="GO:0051213">
    <property type="term" value="F:dioxygenase activity"/>
    <property type="evidence" value="ECO:0007669"/>
    <property type="project" value="UniProtKB-KW"/>
</dbReference>
<dbReference type="PANTHER" id="PTHR30468">
    <property type="entry name" value="ALPHA-KETOGLUTARATE-DEPENDENT SULFONATE DIOXYGENASE"/>
    <property type="match status" value="1"/>
</dbReference>
<keyword evidence="4" id="KW-0560">Oxidoreductase</keyword>
<dbReference type="InterPro" id="IPR051323">
    <property type="entry name" value="AtsK-like"/>
</dbReference>
<evidence type="ECO:0000256" key="5">
    <source>
        <dbReference type="ARBA" id="ARBA00023004"/>
    </source>
</evidence>
<accession>A0ABP9HB98</accession>
<dbReference type="PANTHER" id="PTHR30468:SF1">
    <property type="entry name" value="ALPHA-KETOGLUTARATE-DEPENDENT SULFONATE DIOXYGENASE"/>
    <property type="match status" value="1"/>
</dbReference>
<dbReference type="Gene3D" id="3.60.130.10">
    <property type="entry name" value="Clavaminate synthase-like"/>
    <property type="match status" value="1"/>
</dbReference>
<protein>
    <submittedName>
        <fullName evidence="7">Taurine dioxygenase</fullName>
    </submittedName>
</protein>
<organism evidence="7 8">
    <name type="scientific">Yinghuangia aomiensis</name>
    <dbReference type="NCBI Taxonomy" id="676205"/>
    <lineage>
        <taxon>Bacteria</taxon>
        <taxon>Bacillati</taxon>
        <taxon>Actinomycetota</taxon>
        <taxon>Actinomycetes</taxon>
        <taxon>Kitasatosporales</taxon>
        <taxon>Streptomycetaceae</taxon>
        <taxon>Yinghuangia</taxon>
    </lineage>
</organism>
<name>A0ABP9HB98_9ACTN</name>
<keyword evidence="2" id="KW-0479">Metal-binding</keyword>
<sequence>MRVVRTGAALGAEIHDVDFSADLAAETVDGIHRALLDHQVVVLRAPEMTVDRHLALAERFGEPEVHAFFPNLGGGRERVSVLDSEDGTRASMWHADETFLERPPLGTLLHAQVIPEFGGDTVWASCTAAYDALSAPMKTYLEGLTALHDLARTVELAYVRGHATAERYAASVAADRTTEHPVVCTHPETGARSLYVNHTYTRSILGLPPAEADAVLAFLYRHMTTERFTYRHRWSPGDLVIWDNRCTLHNALPDFSGHRRMHRVSVLGGRPK</sequence>
<dbReference type="Proteomes" id="UP001500466">
    <property type="component" value="Unassembled WGS sequence"/>
</dbReference>
<evidence type="ECO:0000259" key="6">
    <source>
        <dbReference type="Pfam" id="PF02668"/>
    </source>
</evidence>
<evidence type="ECO:0000256" key="2">
    <source>
        <dbReference type="ARBA" id="ARBA00022723"/>
    </source>
</evidence>
<comment type="caution">
    <text evidence="7">The sequence shown here is derived from an EMBL/GenBank/DDBJ whole genome shotgun (WGS) entry which is preliminary data.</text>
</comment>
<comment type="similarity">
    <text evidence="1">Belongs to the TfdA dioxygenase family.</text>
</comment>
<evidence type="ECO:0000313" key="7">
    <source>
        <dbReference type="EMBL" id="GAA4966097.1"/>
    </source>
</evidence>
<dbReference type="InterPro" id="IPR003819">
    <property type="entry name" value="TauD/TfdA-like"/>
</dbReference>
<keyword evidence="8" id="KW-1185">Reference proteome</keyword>
<gene>
    <name evidence="7" type="primary">tauD_2</name>
    <name evidence="7" type="ORF">GCM10023205_33290</name>
</gene>